<sequence length="644" mass="72035">MWQLDYGDYEMSYIDSAGVVDRIRTWAATALRIAACEDKEWPAAGPPSLVLSGLVKAGKSFTLEHVVPAVVAEALRERGEGCPLADMVVLRLNANRMCRQYGAYVVLDGLLSELVYWARSEHVPMRRGSLEAVEHDLQKARANHELRASLGSSIQRFFEDLEVPVLVLLDEAHSLFLAIIDGQPDTGGRAYFRDSVMKDLLVSGPRTVLWCLTGSSMSHVWISLAEMPAYGTPPPILNASAVHLPVSYSAGHMRLAWEQLQERYARFGPLDPVMLELCPPSVPLLATMVSAWFDVGRPTGTHGTTSARHFLRHSLVDESFHEWMRSLGPLPAAQGAAVLALSSPGVGAWADTDLHPGLRRFLEPSCLDRKADGRVYLRDAYQRQVTRSQFNRDGTLRDRWSYVELGPTLDQLDAGWNLLRLGEAAEYLMGPGAGRRWDGEERPAWVREFEARLQALASDVGARLASEYGGGGGPEPGPRELWERQPWFQRVLPWSPGGSAREREAPHVGDEQAYVSDEQAYYVWDEQAYVWDEQAYVWDERANVWGEQAYVWDEQAHVWDEQAHVGDEQESDTHLAMLVLYLRLSRDELVRTRLYEQECYALSVDVAVIEALPRVLRLPLAAFNDQALVGALALLPPPPPPPRT</sequence>
<protein>
    <submittedName>
        <fullName evidence="1">Uncharacterized protein</fullName>
    </submittedName>
</protein>
<proteinExistence type="predicted"/>
<comment type="caution">
    <text evidence="1">The sequence shown here is derived from an EMBL/GenBank/DDBJ whole genome shotgun (WGS) entry which is preliminary data.</text>
</comment>
<name>A0A835Y447_9CHLO</name>
<evidence type="ECO:0000313" key="1">
    <source>
        <dbReference type="EMBL" id="KAG2495588.1"/>
    </source>
</evidence>
<accession>A0A835Y447</accession>
<reference evidence="1" key="1">
    <citation type="journal article" date="2020" name="bioRxiv">
        <title>Comparative genomics of Chlamydomonas.</title>
        <authorList>
            <person name="Craig R.J."/>
            <person name="Hasan A.R."/>
            <person name="Ness R.W."/>
            <person name="Keightley P.D."/>
        </authorList>
    </citation>
    <scope>NUCLEOTIDE SEQUENCE</scope>
    <source>
        <strain evidence="1">CCAP 11/70</strain>
    </source>
</reference>
<dbReference type="AlphaFoldDB" id="A0A835Y447"/>
<keyword evidence="2" id="KW-1185">Reference proteome</keyword>
<organism evidence="1 2">
    <name type="scientific">Edaphochlamys debaryana</name>
    <dbReference type="NCBI Taxonomy" id="47281"/>
    <lineage>
        <taxon>Eukaryota</taxon>
        <taxon>Viridiplantae</taxon>
        <taxon>Chlorophyta</taxon>
        <taxon>core chlorophytes</taxon>
        <taxon>Chlorophyceae</taxon>
        <taxon>CS clade</taxon>
        <taxon>Chlamydomonadales</taxon>
        <taxon>Chlamydomonadales incertae sedis</taxon>
        <taxon>Edaphochlamys</taxon>
    </lineage>
</organism>
<dbReference type="OrthoDB" id="537650at2759"/>
<dbReference type="Proteomes" id="UP000612055">
    <property type="component" value="Unassembled WGS sequence"/>
</dbReference>
<evidence type="ECO:0000313" key="2">
    <source>
        <dbReference type="Proteomes" id="UP000612055"/>
    </source>
</evidence>
<dbReference type="EMBL" id="JAEHOE010000023">
    <property type="protein sequence ID" value="KAG2495588.1"/>
    <property type="molecule type" value="Genomic_DNA"/>
</dbReference>
<gene>
    <name evidence="1" type="ORF">HYH03_006188</name>
</gene>